<reference evidence="3" key="1">
    <citation type="submission" date="2025-08" db="UniProtKB">
        <authorList>
            <consortium name="Ensembl"/>
        </authorList>
    </citation>
    <scope>IDENTIFICATION</scope>
</reference>
<dbReference type="InterPro" id="IPR016187">
    <property type="entry name" value="CTDL_fold"/>
</dbReference>
<feature type="domain" description="C-type lectin" evidence="2">
    <location>
        <begin position="239"/>
        <end position="326"/>
    </location>
</feature>
<feature type="domain" description="C-type lectin" evidence="2">
    <location>
        <begin position="29"/>
        <end position="132"/>
    </location>
</feature>
<dbReference type="AlphaFoldDB" id="A0A8D0CSV3"/>
<name>A0A8D0CSV3_SANLU</name>
<dbReference type="Pfam" id="PF00059">
    <property type="entry name" value="Lectin_C"/>
    <property type="match status" value="3"/>
</dbReference>
<sequence>TTRREYFPSGFSSLLSGQCSSTGGQLYDYHFIGENMTWKEAQEYCRNHHTDLATVSNQTDMHRLHNPAKFQGGAWIGLQREWRWSQPGVEFNESKWSQGEPNNLNNQENCVWMRNDIWNDESCSKPLKFICKLGMGRGGFINSVMTWPEAQSYCRRQYTDLISGVKQLEDFKRQHQDYATCPNNNNPCPDPVWIGLFRDSDWSWSDGNSFSFRSWDNAEPKDKQDPKKLLILIKKNMIWEEALYYCRDHYRDLVSITNQGEQLWVQERAKMASTPYVWLGLRYTCTLDFWFWVTDETVLYTNWGPGQSGDDCNMSGAMDRNGTHQWVKKIDDNHQLNFICSK</sequence>
<dbReference type="GeneTree" id="ENSGT01100000263473"/>
<feature type="domain" description="C-type lectin" evidence="2">
    <location>
        <begin position="140"/>
        <end position="223"/>
    </location>
</feature>
<dbReference type="SMART" id="SM00034">
    <property type="entry name" value="CLECT"/>
    <property type="match status" value="2"/>
</dbReference>
<dbReference type="InterPro" id="IPR018378">
    <property type="entry name" value="C-type_lectin_CS"/>
</dbReference>
<evidence type="ECO:0000259" key="2">
    <source>
        <dbReference type="PROSITE" id="PS50041"/>
    </source>
</evidence>
<dbReference type="PANTHER" id="PTHR45784:SF3">
    <property type="entry name" value="C-TYPE LECTIN DOMAIN FAMILY 4 MEMBER K-LIKE-RELATED"/>
    <property type="match status" value="1"/>
</dbReference>
<dbReference type="Proteomes" id="UP000694568">
    <property type="component" value="Unplaced"/>
</dbReference>
<dbReference type="PANTHER" id="PTHR45784">
    <property type="entry name" value="C-TYPE LECTIN DOMAIN FAMILY 20 MEMBER A-RELATED"/>
    <property type="match status" value="1"/>
</dbReference>
<dbReference type="SUPFAM" id="SSF56436">
    <property type="entry name" value="C-type lectin-like"/>
    <property type="match status" value="3"/>
</dbReference>
<proteinExistence type="predicted"/>
<organism evidence="3 4">
    <name type="scientific">Sander lucioperca</name>
    <name type="common">Pike-perch</name>
    <name type="synonym">Perca lucioperca</name>
    <dbReference type="NCBI Taxonomy" id="283035"/>
    <lineage>
        <taxon>Eukaryota</taxon>
        <taxon>Metazoa</taxon>
        <taxon>Chordata</taxon>
        <taxon>Craniata</taxon>
        <taxon>Vertebrata</taxon>
        <taxon>Euteleostomi</taxon>
        <taxon>Actinopterygii</taxon>
        <taxon>Neopterygii</taxon>
        <taxon>Teleostei</taxon>
        <taxon>Neoteleostei</taxon>
        <taxon>Acanthomorphata</taxon>
        <taxon>Eupercaria</taxon>
        <taxon>Perciformes</taxon>
        <taxon>Percoidei</taxon>
        <taxon>Percidae</taxon>
        <taxon>Luciopercinae</taxon>
        <taxon>Sander</taxon>
    </lineage>
</organism>
<dbReference type="InterPro" id="IPR001304">
    <property type="entry name" value="C-type_lectin-like"/>
</dbReference>
<dbReference type="Gene3D" id="3.10.100.10">
    <property type="entry name" value="Mannose-Binding Protein A, subunit A"/>
    <property type="match status" value="3"/>
</dbReference>
<evidence type="ECO:0000313" key="4">
    <source>
        <dbReference type="Proteomes" id="UP000694568"/>
    </source>
</evidence>
<dbReference type="PROSITE" id="PS00615">
    <property type="entry name" value="C_TYPE_LECTIN_1"/>
    <property type="match status" value="1"/>
</dbReference>
<evidence type="ECO:0000256" key="1">
    <source>
        <dbReference type="ARBA" id="ARBA00023157"/>
    </source>
</evidence>
<keyword evidence="4" id="KW-1185">Reference proteome</keyword>
<accession>A0A8D0CSV3</accession>
<protein>
    <recommendedName>
        <fullName evidence="2">C-type lectin domain-containing protein</fullName>
    </recommendedName>
</protein>
<dbReference type="InterPro" id="IPR016186">
    <property type="entry name" value="C-type_lectin-like/link_sf"/>
</dbReference>
<reference evidence="3" key="2">
    <citation type="submission" date="2025-09" db="UniProtKB">
        <authorList>
            <consortium name="Ensembl"/>
        </authorList>
    </citation>
    <scope>IDENTIFICATION</scope>
</reference>
<evidence type="ECO:0000313" key="3">
    <source>
        <dbReference type="Ensembl" id="ENSSLUP00000008829.1"/>
    </source>
</evidence>
<dbReference type="CDD" id="cd00037">
    <property type="entry name" value="CLECT"/>
    <property type="match status" value="2"/>
</dbReference>
<dbReference type="PROSITE" id="PS50041">
    <property type="entry name" value="C_TYPE_LECTIN_2"/>
    <property type="match status" value="3"/>
</dbReference>
<keyword evidence="1" id="KW-1015">Disulfide bond</keyword>
<dbReference type="Ensembl" id="ENSSLUT00000009115.1">
    <property type="protein sequence ID" value="ENSSLUP00000008829.1"/>
    <property type="gene ID" value="ENSSLUG00000004162.1"/>
</dbReference>